<dbReference type="Proteomes" id="UP001055093">
    <property type="component" value="Unassembled WGS sequence"/>
</dbReference>
<reference evidence="1" key="2">
    <citation type="submission" date="2021-08" db="EMBL/GenBank/DDBJ databases">
        <authorList>
            <person name="Tani A."/>
            <person name="Ola A."/>
            <person name="Ogura Y."/>
            <person name="Katsura K."/>
            <person name="Hayashi T."/>
        </authorList>
    </citation>
    <scope>NUCLEOTIDE SEQUENCE</scope>
    <source>
        <strain evidence="1">DSM 14458</strain>
    </source>
</reference>
<dbReference type="EMBL" id="BPRE01000002">
    <property type="protein sequence ID" value="GJE74500.1"/>
    <property type="molecule type" value="Genomic_DNA"/>
</dbReference>
<proteinExistence type="predicted"/>
<evidence type="ECO:0000313" key="1">
    <source>
        <dbReference type="EMBL" id="GJE74500.1"/>
    </source>
</evidence>
<gene>
    <name evidence="1" type="ORF">BGCPKDLD_1071</name>
</gene>
<keyword evidence="2" id="KW-1185">Reference proteome</keyword>
<accession>A0ABQ4US24</accession>
<comment type="caution">
    <text evidence="1">The sequence shown here is derived from an EMBL/GenBank/DDBJ whole genome shotgun (WGS) entry which is preliminary data.</text>
</comment>
<protein>
    <recommendedName>
        <fullName evidence="3">DUF2190 family protein</fullName>
    </recommendedName>
</protein>
<reference evidence="1" key="1">
    <citation type="journal article" date="2021" name="Front. Microbiol.">
        <title>Comprehensive Comparative Genomics and Phenotyping of Methylobacterium Species.</title>
        <authorList>
            <person name="Alessa O."/>
            <person name="Ogura Y."/>
            <person name="Fujitani Y."/>
            <person name="Takami H."/>
            <person name="Hayashi T."/>
            <person name="Sahin N."/>
            <person name="Tani A."/>
        </authorList>
    </citation>
    <scope>NUCLEOTIDE SEQUENCE</scope>
    <source>
        <strain evidence="1">DSM 14458</strain>
    </source>
</reference>
<organism evidence="1 2">
    <name type="scientific">Methylorubrum suomiense</name>
    <dbReference type="NCBI Taxonomy" id="144191"/>
    <lineage>
        <taxon>Bacteria</taxon>
        <taxon>Pseudomonadati</taxon>
        <taxon>Pseudomonadota</taxon>
        <taxon>Alphaproteobacteria</taxon>
        <taxon>Hyphomicrobiales</taxon>
        <taxon>Methylobacteriaceae</taxon>
        <taxon>Methylorubrum</taxon>
    </lineage>
</organism>
<name>A0ABQ4US24_9HYPH</name>
<evidence type="ECO:0000313" key="2">
    <source>
        <dbReference type="Proteomes" id="UP001055093"/>
    </source>
</evidence>
<dbReference type="RefSeq" id="WP_137829142.1">
    <property type="nucleotide sequence ID" value="NZ_BPRE01000002.1"/>
</dbReference>
<sequence length="130" mass="13103">MATDFPPSNPPAREYREQEIHYVRRSVTFANGTFVMPAALPAGALITRTLVLVSTAFSAGAALIVGTTPGGNDIVAAGDSAVTAAGVKRPDTGTLKGPLAADTPLYGTITGGPVAGAATLTFEFAPNNDG</sequence>
<evidence type="ECO:0008006" key="3">
    <source>
        <dbReference type="Google" id="ProtNLM"/>
    </source>
</evidence>